<dbReference type="Proteomes" id="UP001065047">
    <property type="component" value="Unassembled WGS sequence"/>
</dbReference>
<evidence type="ECO:0008006" key="3">
    <source>
        <dbReference type="Google" id="ProtNLM"/>
    </source>
</evidence>
<evidence type="ECO:0000313" key="2">
    <source>
        <dbReference type="Proteomes" id="UP001065047"/>
    </source>
</evidence>
<dbReference type="GeneID" id="29558388"/>
<dbReference type="RefSeq" id="WP_061506669.1">
    <property type="nucleotide sequence ID" value="NZ_BAPF01000037.1"/>
</dbReference>
<sequence length="426" mass="48707">MTTFSEEDVQKHLFAVGLDAVLEDDEVRLEAATPTSSGALSEFDIPDFELWKLLKERALEKLRYLHDLTRGGEFIGAGINLPIDKTRHMFLDLLGTHEDGIFILELKINRAAERNAFTELLAYSNYISSLFPGSGEKDIFNILVAPIEAKIAKQAYLYDLLISDRNIVLYQPKFPDASVQSLRLSLYIPDDEEFQNFANCLLSHNAMACVVASFPDIPGWIEYDEENRSFLPVHTCDTLRNITSYAAQLMEKEGLHGFCFIRKRWHEIQMSLVGEERSELIICALNPFQLTDVDRTSLITSQLKKEDRSSFSEIPKLGFDGRLLLIAERVINDCIEENFPVEFETPYWGGMVTSMIETVFAHHLGFRLTGMLREAYVEHLAAMRRYNASFPERAVDVKRLQIDDIISWLRAWTFMEACGFVSKETS</sequence>
<comment type="caution">
    <text evidence="1">The sequence shown here is derived from an EMBL/GenBank/DDBJ whole genome shotgun (WGS) entry which is preliminary data.</text>
</comment>
<reference evidence="1" key="1">
    <citation type="submission" date="2013-04" db="EMBL/GenBank/DDBJ databases">
        <title>The genome sequencing project of 58 acetic acid bacteria.</title>
        <authorList>
            <person name="Okamoto-Kainuma A."/>
            <person name="Ishikawa M."/>
            <person name="Umino S."/>
            <person name="Koizumi Y."/>
            <person name="Shiwa Y."/>
            <person name="Yoshikawa H."/>
            <person name="Matsutani M."/>
            <person name="Matsushita K."/>
        </authorList>
    </citation>
    <scope>NUCLEOTIDE SEQUENCE</scope>
    <source>
        <strain evidence="1">DSM 14337</strain>
    </source>
</reference>
<organism evidence="1 2">
    <name type="scientific">Acetobacter malorum DSM 14337</name>
    <dbReference type="NCBI Taxonomy" id="1307910"/>
    <lineage>
        <taxon>Bacteria</taxon>
        <taxon>Pseudomonadati</taxon>
        <taxon>Pseudomonadota</taxon>
        <taxon>Alphaproteobacteria</taxon>
        <taxon>Acetobacterales</taxon>
        <taxon>Acetobacteraceae</taxon>
        <taxon>Acetobacter</taxon>
    </lineage>
</organism>
<protein>
    <recommendedName>
        <fullName evidence="3">DUF91 domain-containing protein</fullName>
    </recommendedName>
</protein>
<dbReference type="EMBL" id="BAPF01000037">
    <property type="protein sequence ID" value="GBQ83802.1"/>
    <property type="molecule type" value="Genomic_DNA"/>
</dbReference>
<evidence type="ECO:0000313" key="1">
    <source>
        <dbReference type="EMBL" id="GBQ83802.1"/>
    </source>
</evidence>
<accession>A0ABQ0PX38</accession>
<name>A0ABQ0PX38_9PROT</name>
<keyword evidence="2" id="KW-1185">Reference proteome</keyword>
<gene>
    <name evidence="1" type="ORF">AA14337_2685</name>
</gene>
<proteinExistence type="predicted"/>